<dbReference type="InterPro" id="IPR013216">
    <property type="entry name" value="Methyltransf_11"/>
</dbReference>
<protein>
    <submittedName>
        <fullName evidence="2">Methyltransferase domain-containing protein</fullName>
    </submittedName>
</protein>
<evidence type="ECO:0000259" key="1">
    <source>
        <dbReference type="Pfam" id="PF08241"/>
    </source>
</evidence>
<dbReference type="InterPro" id="IPR029063">
    <property type="entry name" value="SAM-dependent_MTases_sf"/>
</dbReference>
<dbReference type="PANTHER" id="PTHR42912:SF93">
    <property type="entry name" value="N6-ADENOSINE-METHYLTRANSFERASE TMT1A"/>
    <property type="match status" value="1"/>
</dbReference>
<dbReference type="Proteomes" id="UP000790096">
    <property type="component" value="Unassembled WGS sequence"/>
</dbReference>
<proteinExistence type="predicted"/>
<sequence>MNNSAHAQRVTEQFSPQASAYLTSSVHASGEDLQRLQQWLAPFSDAHILDIGCGAGHASFTASPLVRQVTAYDLSDEMLKVVKETADSRELTNIDCQQGVAESLPFDNQQFDCVISRYSAHHWQDVPQALREVFRVLKPGGQLIMMDIASPGAPLYDIWLQSIEVLRDPSHVRNYSPGEWLQMATESGLRIEQLVTGRLALDFQQWVTRMKTPAATVATIRTLQQAVSGQVQSYFKLQDNGSFSTDTLMFCAQRQG</sequence>
<dbReference type="InterPro" id="IPR050508">
    <property type="entry name" value="Methyltransf_Superfamily"/>
</dbReference>
<dbReference type="GO" id="GO:0008168">
    <property type="term" value="F:methyltransferase activity"/>
    <property type="evidence" value="ECO:0007669"/>
    <property type="project" value="UniProtKB-KW"/>
</dbReference>
<feature type="domain" description="Methyltransferase type 11" evidence="1">
    <location>
        <begin position="49"/>
        <end position="145"/>
    </location>
</feature>
<accession>A0ABS5SXW0</accession>
<dbReference type="EMBL" id="JABBFR010000014">
    <property type="protein sequence ID" value="MBT0724945.1"/>
    <property type="molecule type" value="Genomic_DNA"/>
</dbReference>
<gene>
    <name evidence="2" type="ORF">HH682_11035</name>
</gene>
<name>A0ABS5SXW0_9GAMM</name>
<dbReference type="CDD" id="cd02440">
    <property type="entry name" value="AdoMet_MTases"/>
    <property type="match status" value="1"/>
</dbReference>
<dbReference type="RefSeq" id="WP_214237604.1">
    <property type="nucleotide sequence ID" value="NZ_JABBFR010000014.1"/>
</dbReference>
<organism evidence="2 3">
    <name type="scientific">Rosenbergiella gaditana</name>
    <dbReference type="NCBI Taxonomy" id="2726987"/>
    <lineage>
        <taxon>Bacteria</taxon>
        <taxon>Pseudomonadati</taxon>
        <taxon>Pseudomonadota</taxon>
        <taxon>Gammaproteobacteria</taxon>
        <taxon>Enterobacterales</taxon>
        <taxon>Erwiniaceae</taxon>
        <taxon>Rosenbergiella</taxon>
    </lineage>
</organism>
<keyword evidence="2" id="KW-0808">Transferase</keyword>
<dbReference type="GO" id="GO:0032259">
    <property type="term" value="P:methylation"/>
    <property type="evidence" value="ECO:0007669"/>
    <property type="project" value="UniProtKB-KW"/>
</dbReference>
<comment type="caution">
    <text evidence="2">The sequence shown here is derived from an EMBL/GenBank/DDBJ whole genome shotgun (WGS) entry which is preliminary data.</text>
</comment>
<dbReference type="Pfam" id="PF08241">
    <property type="entry name" value="Methyltransf_11"/>
    <property type="match status" value="1"/>
</dbReference>
<reference evidence="2 3" key="1">
    <citation type="submission" date="2020-04" db="EMBL/GenBank/DDBJ databases">
        <title>Genome sequencing of Rosenbergiella species.</title>
        <authorList>
            <person name="Alvarez-Perez S."/>
            <person name="Lievens B."/>
        </authorList>
    </citation>
    <scope>NUCLEOTIDE SEQUENCE [LARGE SCALE GENOMIC DNA]</scope>
    <source>
        <strain evidence="2 3">S61</strain>
    </source>
</reference>
<dbReference type="SUPFAM" id="SSF53335">
    <property type="entry name" value="S-adenosyl-L-methionine-dependent methyltransferases"/>
    <property type="match status" value="1"/>
</dbReference>
<evidence type="ECO:0000313" key="3">
    <source>
        <dbReference type="Proteomes" id="UP000790096"/>
    </source>
</evidence>
<keyword evidence="3" id="KW-1185">Reference proteome</keyword>
<keyword evidence="2" id="KW-0489">Methyltransferase</keyword>
<dbReference type="Gene3D" id="3.40.50.150">
    <property type="entry name" value="Vaccinia Virus protein VP39"/>
    <property type="match status" value="1"/>
</dbReference>
<dbReference type="PANTHER" id="PTHR42912">
    <property type="entry name" value="METHYLTRANSFERASE"/>
    <property type="match status" value="1"/>
</dbReference>
<evidence type="ECO:0000313" key="2">
    <source>
        <dbReference type="EMBL" id="MBT0724945.1"/>
    </source>
</evidence>